<reference evidence="1" key="2">
    <citation type="submission" date="2023-06" db="EMBL/GenBank/DDBJ databases">
        <authorList>
            <consortium name="Lawrence Berkeley National Laboratory"/>
            <person name="Mondo S.J."/>
            <person name="Hensen N."/>
            <person name="Bonometti L."/>
            <person name="Westerberg I."/>
            <person name="Brannstrom I.O."/>
            <person name="Guillou S."/>
            <person name="Cros-Aarteil S."/>
            <person name="Calhoun S."/>
            <person name="Haridas S."/>
            <person name="Kuo A."/>
            <person name="Pangilinan J."/>
            <person name="Riley R."/>
            <person name="Labutti K."/>
            <person name="Andreopoulos B."/>
            <person name="Lipzen A."/>
            <person name="Chen C."/>
            <person name="Yanf M."/>
            <person name="Daum C."/>
            <person name="Ng V."/>
            <person name="Clum A."/>
            <person name="Steindorff A."/>
            <person name="Ohm R."/>
            <person name="Martin F."/>
            <person name="Silar P."/>
            <person name="Natvig D."/>
            <person name="Lalanne C."/>
            <person name="Gautier V."/>
            <person name="Ament-Velasquez S.L."/>
            <person name="Kruys A."/>
            <person name="Hutchinson M.I."/>
            <person name="Powell A.J."/>
            <person name="Barry K."/>
            <person name="Miller A.N."/>
            <person name="Grigoriev I.V."/>
            <person name="Debuchy R."/>
            <person name="Gladieux P."/>
            <person name="Thoren M.H."/>
            <person name="Johannesson H."/>
        </authorList>
    </citation>
    <scope>NUCLEOTIDE SEQUENCE</scope>
    <source>
        <strain evidence="1">CBS 626.80</strain>
    </source>
</reference>
<evidence type="ECO:0000313" key="2">
    <source>
        <dbReference type="Proteomes" id="UP001303222"/>
    </source>
</evidence>
<accession>A0AAN6NJD3</accession>
<evidence type="ECO:0000313" key="1">
    <source>
        <dbReference type="EMBL" id="KAK3946884.1"/>
    </source>
</evidence>
<dbReference type="AlphaFoldDB" id="A0AAN6NJD3"/>
<gene>
    <name evidence="1" type="ORF">QBC32DRAFT_115134</name>
</gene>
<reference evidence="1" key="1">
    <citation type="journal article" date="2023" name="Mol. Phylogenet. Evol.">
        <title>Genome-scale phylogeny and comparative genomics of the fungal order Sordariales.</title>
        <authorList>
            <person name="Hensen N."/>
            <person name="Bonometti L."/>
            <person name="Westerberg I."/>
            <person name="Brannstrom I.O."/>
            <person name="Guillou S."/>
            <person name="Cros-Aarteil S."/>
            <person name="Calhoun S."/>
            <person name="Haridas S."/>
            <person name="Kuo A."/>
            <person name="Mondo S."/>
            <person name="Pangilinan J."/>
            <person name="Riley R."/>
            <person name="LaButti K."/>
            <person name="Andreopoulos B."/>
            <person name="Lipzen A."/>
            <person name="Chen C."/>
            <person name="Yan M."/>
            <person name="Daum C."/>
            <person name="Ng V."/>
            <person name="Clum A."/>
            <person name="Steindorff A."/>
            <person name="Ohm R.A."/>
            <person name="Martin F."/>
            <person name="Silar P."/>
            <person name="Natvig D.O."/>
            <person name="Lalanne C."/>
            <person name="Gautier V."/>
            <person name="Ament-Velasquez S.L."/>
            <person name="Kruys A."/>
            <person name="Hutchinson M.I."/>
            <person name="Powell A.J."/>
            <person name="Barry K."/>
            <person name="Miller A.N."/>
            <person name="Grigoriev I.V."/>
            <person name="Debuchy R."/>
            <person name="Gladieux P."/>
            <person name="Hiltunen Thoren M."/>
            <person name="Johannesson H."/>
        </authorList>
    </citation>
    <scope>NUCLEOTIDE SEQUENCE</scope>
    <source>
        <strain evidence="1">CBS 626.80</strain>
    </source>
</reference>
<comment type="caution">
    <text evidence="1">The sequence shown here is derived from an EMBL/GenBank/DDBJ whole genome shotgun (WGS) entry which is preliminary data.</text>
</comment>
<sequence>MGLPIHTPSHKDSRPLKSALGNPKKLRGKAAIFAGFQSLSTITMTVTITSLVSTQTTTSKWIIQCLCTALKIPGLPGVFGEPSYGYLINDDISYYIYDIPVTNLSRTHGPTRPLGDHHHSRTG</sequence>
<dbReference type="EMBL" id="MU859484">
    <property type="protein sequence ID" value="KAK3946884.1"/>
    <property type="molecule type" value="Genomic_DNA"/>
</dbReference>
<name>A0AAN6NJD3_9PEZI</name>
<dbReference type="Proteomes" id="UP001303222">
    <property type="component" value="Unassembled WGS sequence"/>
</dbReference>
<keyword evidence="2" id="KW-1185">Reference proteome</keyword>
<proteinExistence type="predicted"/>
<organism evidence="1 2">
    <name type="scientific">Pseudoneurospora amorphoporcata</name>
    <dbReference type="NCBI Taxonomy" id="241081"/>
    <lineage>
        <taxon>Eukaryota</taxon>
        <taxon>Fungi</taxon>
        <taxon>Dikarya</taxon>
        <taxon>Ascomycota</taxon>
        <taxon>Pezizomycotina</taxon>
        <taxon>Sordariomycetes</taxon>
        <taxon>Sordariomycetidae</taxon>
        <taxon>Sordariales</taxon>
        <taxon>Sordariaceae</taxon>
        <taxon>Pseudoneurospora</taxon>
    </lineage>
</organism>
<protein>
    <submittedName>
        <fullName evidence="1">Uncharacterized protein</fullName>
    </submittedName>
</protein>